<dbReference type="SMART" id="SM00614">
    <property type="entry name" value="ZnF_BED"/>
    <property type="match status" value="1"/>
</dbReference>
<keyword evidence="4" id="KW-1185">Reference proteome</keyword>
<dbReference type="OrthoDB" id="10051975at2759"/>
<evidence type="ECO:0000313" key="4">
    <source>
        <dbReference type="Proteomes" id="UP000708208"/>
    </source>
</evidence>
<dbReference type="AlphaFoldDB" id="A0A8J2P8W2"/>
<sequence>MEGDLEIEVLESTKDRSFKKDELVKLIKSKSGRISLQENRGKSVVWKQFKVVVVDSIAVDFVKCNKCNDIFFWRTRQGTSTLRRHQCKSKPPPFTAPLTTFMKKTTPVPESERVNLNKKIVLGLAKDLRPLQTVQGPGFKMIAQQLINYGSKHGSKNVHDVIYDRSVLKRKSLPSVFDETKSEVIRDIETASSSKYRKLKFVDDGTRKQAYGFLKTNLPANTNNENEGEPICKKPRSDSRFSQFEDDDGHDVSVEIDEVEAYIKATIIIPGMHVLFALLILYEICAMFYN</sequence>
<keyword evidence="2" id="KW-0472">Membrane</keyword>
<accession>A0A8J2P8W2</accession>
<proteinExistence type="predicted"/>
<feature type="transmembrane region" description="Helical" evidence="2">
    <location>
        <begin position="267"/>
        <end position="289"/>
    </location>
</feature>
<name>A0A8J2P8W2_9HEXA</name>
<evidence type="ECO:0000256" key="2">
    <source>
        <dbReference type="SAM" id="Phobius"/>
    </source>
</evidence>
<keyword evidence="2" id="KW-0812">Transmembrane</keyword>
<feature type="compositionally biased region" description="Basic and acidic residues" evidence="1">
    <location>
        <begin position="230"/>
        <end position="239"/>
    </location>
</feature>
<gene>
    <name evidence="3" type="ORF">AFUS01_LOCUS19168</name>
</gene>
<evidence type="ECO:0000256" key="1">
    <source>
        <dbReference type="SAM" id="MobiDB-lite"/>
    </source>
</evidence>
<feature type="region of interest" description="Disordered" evidence="1">
    <location>
        <begin position="223"/>
        <end position="247"/>
    </location>
</feature>
<dbReference type="EMBL" id="CAJVCH010196066">
    <property type="protein sequence ID" value="CAG7730532.1"/>
    <property type="molecule type" value="Genomic_DNA"/>
</dbReference>
<evidence type="ECO:0008006" key="5">
    <source>
        <dbReference type="Google" id="ProtNLM"/>
    </source>
</evidence>
<organism evidence="3 4">
    <name type="scientific">Allacma fusca</name>
    <dbReference type="NCBI Taxonomy" id="39272"/>
    <lineage>
        <taxon>Eukaryota</taxon>
        <taxon>Metazoa</taxon>
        <taxon>Ecdysozoa</taxon>
        <taxon>Arthropoda</taxon>
        <taxon>Hexapoda</taxon>
        <taxon>Collembola</taxon>
        <taxon>Symphypleona</taxon>
        <taxon>Sminthuridae</taxon>
        <taxon>Allacma</taxon>
    </lineage>
</organism>
<dbReference type="Proteomes" id="UP000708208">
    <property type="component" value="Unassembled WGS sequence"/>
</dbReference>
<keyword evidence="2" id="KW-1133">Transmembrane helix</keyword>
<protein>
    <recommendedName>
        <fullName evidence="5">BED-type domain-containing protein</fullName>
    </recommendedName>
</protein>
<comment type="caution">
    <text evidence="3">The sequence shown here is derived from an EMBL/GenBank/DDBJ whole genome shotgun (WGS) entry which is preliminary data.</text>
</comment>
<reference evidence="3" key="1">
    <citation type="submission" date="2021-06" db="EMBL/GenBank/DDBJ databases">
        <authorList>
            <person name="Hodson N. C."/>
            <person name="Mongue J. A."/>
            <person name="Jaron S. K."/>
        </authorList>
    </citation>
    <scope>NUCLEOTIDE SEQUENCE</scope>
</reference>
<evidence type="ECO:0000313" key="3">
    <source>
        <dbReference type="EMBL" id="CAG7730532.1"/>
    </source>
</evidence>